<sequence>MLELFMQPEAWAIFATLFALEVVLGVDNVVFISVLCERLPQHQRKLARNLGIGLAVIARIALVFSISWIMQLTQPLFSVANQAFTGRDVIMIAGGAFLLAKSLKELWSWLNHNESGHSTHARTGLAVVLLQIVAVDAVFSMDSVITAVGLTSDVPLMVAAIVSSAIVMVMTAEKINNLVTRYPGFKTLALLFLVLLGGLLMAEGFAIHINKGYVYFAMAFGLILELCHIQLKNKQRPSIKRLRPLRIRATRLEARQ</sequence>
<keyword evidence="4 6" id="KW-1133">Transmembrane helix</keyword>
<feature type="transmembrane region" description="Helical" evidence="6">
    <location>
        <begin position="12"/>
        <end position="35"/>
    </location>
</feature>
<feature type="transmembrane region" description="Helical" evidence="6">
    <location>
        <begin position="47"/>
        <end position="70"/>
    </location>
</feature>
<organism evidence="7 8">
    <name type="scientific">Vibrio diabolicus</name>
    <dbReference type="NCBI Taxonomy" id="50719"/>
    <lineage>
        <taxon>Bacteria</taxon>
        <taxon>Pseudomonadati</taxon>
        <taxon>Pseudomonadota</taxon>
        <taxon>Gammaproteobacteria</taxon>
        <taxon>Vibrionales</taxon>
        <taxon>Vibrionaceae</taxon>
        <taxon>Vibrio</taxon>
        <taxon>Vibrio diabolicus subgroup</taxon>
    </lineage>
</organism>
<dbReference type="InterPro" id="IPR005496">
    <property type="entry name" value="Integral_membrane_TerC"/>
</dbReference>
<dbReference type="PANTHER" id="PTHR30238:SF4">
    <property type="entry name" value="SLL1022 PROTEIN"/>
    <property type="match status" value="1"/>
</dbReference>
<protein>
    <submittedName>
        <fullName evidence="7">TerC family protein</fullName>
    </submittedName>
</protein>
<evidence type="ECO:0000256" key="2">
    <source>
        <dbReference type="ARBA" id="ARBA00007511"/>
    </source>
</evidence>
<dbReference type="PANTHER" id="PTHR30238">
    <property type="entry name" value="MEMBRANE BOUND PREDICTED REDOX MODULATOR"/>
    <property type="match status" value="1"/>
</dbReference>
<evidence type="ECO:0000256" key="1">
    <source>
        <dbReference type="ARBA" id="ARBA00004141"/>
    </source>
</evidence>
<accession>A0AA92LR23</accession>
<evidence type="ECO:0000256" key="6">
    <source>
        <dbReference type="SAM" id="Phobius"/>
    </source>
</evidence>
<dbReference type="Pfam" id="PF03741">
    <property type="entry name" value="TerC"/>
    <property type="match status" value="1"/>
</dbReference>
<feature type="transmembrane region" description="Helical" evidence="6">
    <location>
        <begin position="213"/>
        <end position="231"/>
    </location>
</feature>
<dbReference type="GO" id="GO:0016020">
    <property type="term" value="C:membrane"/>
    <property type="evidence" value="ECO:0007669"/>
    <property type="project" value="UniProtKB-SubCell"/>
</dbReference>
<evidence type="ECO:0000256" key="3">
    <source>
        <dbReference type="ARBA" id="ARBA00022692"/>
    </source>
</evidence>
<dbReference type="Proteomes" id="UP000596337">
    <property type="component" value="Chromosome 1"/>
</dbReference>
<gene>
    <name evidence="7" type="ORF">JOS67_08120</name>
</gene>
<dbReference type="RefSeq" id="WP_085343871.1">
    <property type="nucleotide sequence ID" value="NZ_CANMIY010000001.1"/>
</dbReference>
<feature type="transmembrane region" description="Helical" evidence="6">
    <location>
        <begin position="82"/>
        <end position="103"/>
    </location>
</feature>
<reference evidence="7 8" key="1">
    <citation type="submission" date="2021-01" db="EMBL/GenBank/DDBJ databases">
        <title>Characterization of a novel blaVMB-2- harboring plasmid in Vibrio diabolicus.</title>
        <authorList>
            <person name="Liu M."/>
        </authorList>
    </citation>
    <scope>NUCLEOTIDE SEQUENCE [LARGE SCALE GENOMIC DNA]</scope>
    <source>
        <strain evidence="7 8">SLV18</strain>
    </source>
</reference>
<evidence type="ECO:0000313" key="8">
    <source>
        <dbReference type="Proteomes" id="UP000596337"/>
    </source>
</evidence>
<keyword evidence="5 6" id="KW-0472">Membrane</keyword>
<comment type="subcellular location">
    <subcellularLocation>
        <location evidence="1">Membrane</location>
        <topology evidence="1">Multi-pass membrane protein</topology>
    </subcellularLocation>
</comment>
<evidence type="ECO:0000313" key="7">
    <source>
        <dbReference type="EMBL" id="QRG81580.1"/>
    </source>
</evidence>
<feature type="transmembrane region" description="Helical" evidence="6">
    <location>
        <begin position="184"/>
        <end position="207"/>
    </location>
</feature>
<proteinExistence type="inferred from homology"/>
<comment type="similarity">
    <text evidence="2">Belongs to the TerC family.</text>
</comment>
<evidence type="ECO:0000256" key="4">
    <source>
        <dbReference type="ARBA" id="ARBA00022989"/>
    </source>
</evidence>
<feature type="transmembrane region" description="Helical" evidence="6">
    <location>
        <begin position="124"/>
        <end position="148"/>
    </location>
</feature>
<name>A0AA92LR23_9VIBR</name>
<keyword evidence="3 6" id="KW-0812">Transmembrane</keyword>
<dbReference type="AlphaFoldDB" id="A0AA92LR23"/>
<feature type="transmembrane region" description="Helical" evidence="6">
    <location>
        <begin position="154"/>
        <end position="172"/>
    </location>
</feature>
<dbReference type="EMBL" id="CP069195">
    <property type="protein sequence ID" value="QRG81580.1"/>
    <property type="molecule type" value="Genomic_DNA"/>
</dbReference>
<evidence type="ECO:0000256" key="5">
    <source>
        <dbReference type="ARBA" id="ARBA00023136"/>
    </source>
</evidence>